<accession>A0A1G5HPB7</accession>
<keyword evidence="3" id="KW-0804">Transcription</keyword>
<protein>
    <submittedName>
        <fullName evidence="5">DNA-binding transcriptional regulator, MarR family</fullName>
    </submittedName>
</protein>
<dbReference type="SUPFAM" id="SSF46785">
    <property type="entry name" value="Winged helix' DNA-binding domain"/>
    <property type="match status" value="1"/>
</dbReference>
<evidence type="ECO:0000259" key="4">
    <source>
        <dbReference type="PROSITE" id="PS50995"/>
    </source>
</evidence>
<reference evidence="5 6" key="1">
    <citation type="submission" date="2016-10" db="EMBL/GenBank/DDBJ databases">
        <authorList>
            <person name="de Groot N.N."/>
        </authorList>
    </citation>
    <scope>NUCLEOTIDE SEQUENCE [LARGE SCALE GENOMIC DNA]</scope>
    <source>
        <strain evidence="5 6">CGMCC 1.8925</strain>
    </source>
</reference>
<dbReference type="AlphaFoldDB" id="A0A1G5HPB7"/>
<dbReference type="InterPro" id="IPR036388">
    <property type="entry name" value="WH-like_DNA-bd_sf"/>
</dbReference>
<dbReference type="PROSITE" id="PS50995">
    <property type="entry name" value="HTH_MARR_2"/>
    <property type="match status" value="1"/>
</dbReference>
<keyword evidence="6" id="KW-1185">Reference proteome</keyword>
<dbReference type="GO" id="GO:0003700">
    <property type="term" value="F:DNA-binding transcription factor activity"/>
    <property type="evidence" value="ECO:0007669"/>
    <property type="project" value="InterPro"/>
</dbReference>
<dbReference type="EMBL" id="FMVT01000007">
    <property type="protein sequence ID" value="SCY65616.1"/>
    <property type="molecule type" value="Genomic_DNA"/>
</dbReference>
<dbReference type="Proteomes" id="UP000199502">
    <property type="component" value="Unassembled WGS sequence"/>
</dbReference>
<dbReference type="STRING" id="336292.SAMN05660710_02224"/>
<dbReference type="RefSeq" id="WP_175453328.1">
    <property type="nucleotide sequence ID" value="NZ_FMVT01000007.1"/>
</dbReference>
<dbReference type="Gene3D" id="1.10.10.10">
    <property type="entry name" value="Winged helix-like DNA-binding domain superfamily/Winged helix DNA-binding domain"/>
    <property type="match status" value="1"/>
</dbReference>
<proteinExistence type="predicted"/>
<dbReference type="PRINTS" id="PR00598">
    <property type="entry name" value="HTHMARR"/>
</dbReference>
<organism evidence="5 6">
    <name type="scientific">Paracoccus tibetensis</name>
    <dbReference type="NCBI Taxonomy" id="336292"/>
    <lineage>
        <taxon>Bacteria</taxon>
        <taxon>Pseudomonadati</taxon>
        <taxon>Pseudomonadota</taxon>
        <taxon>Alphaproteobacteria</taxon>
        <taxon>Rhodobacterales</taxon>
        <taxon>Paracoccaceae</taxon>
        <taxon>Paracoccus</taxon>
    </lineage>
</organism>
<dbReference type="SMART" id="SM00347">
    <property type="entry name" value="HTH_MARR"/>
    <property type="match status" value="1"/>
</dbReference>
<dbReference type="InterPro" id="IPR000835">
    <property type="entry name" value="HTH_MarR-typ"/>
</dbReference>
<evidence type="ECO:0000256" key="2">
    <source>
        <dbReference type="ARBA" id="ARBA00023125"/>
    </source>
</evidence>
<evidence type="ECO:0000256" key="1">
    <source>
        <dbReference type="ARBA" id="ARBA00023015"/>
    </source>
</evidence>
<sequence>MTEPVDPDAGTARLGSPAIDGQISYKLRLAQIVAYRAFEGVVTGFGAAPRYLGLLCLIRDNPGQAQSRLAEAVALQRSSLVTILDRLEADGLVERRAVSGDRRMKQVWLTPEGGRVVDLLLPQAEAHEAALTAGLSATDKALFLRALDQVVQNLS</sequence>
<dbReference type="InterPro" id="IPR036390">
    <property type="entry name" value="WH_DNA-bd_sf"/>
</dbReference>
<dbReference type="PANTHER" id="PTHR42756">
    <property type="entry name" value="TRANSCRIPTIONAL REGULATOR, MARR"/>
    <property type="match status" value="1"/>
</dbReference>
<evidence type="ECO:0000313" key="5">
    <source>
        <dbReference type="EMBL" id="SCY65616.1"/>
    </source>
</evidence>
<evidence type="ECO:0000256" key="3">
    <source>
        <dbReference type="ARBA" id="ARBA00023163"/>
    </source>
</evidence>
<dbReference type="Pfam" id="PF01047">
    <property type="entry name" value="MarR"/>
    <property type="match status" value="1"/>
</dbReference>
<feature type="domain" description="HTH marR-type" evidence="4">
    <location>
        <begin position="20"/>
        <end position="152"/>
    </location>
</feature>
<keyword evidence="2 5" id="KW-0238">DNA-binding</keyword>
<dbReference type="GO" id="GO:0003677">
    <property type="term" value="F:DNA binding"/>
    <property type="evidence" value="ECO:0007669"/>
    <property type="project" value="UniProtKB-KW"/>
</dbReference>
<dbReference type="PANTHER" id="PTHR42756:SF1">
    <property type="entry name" value="TRANSCRIPTIONAL REPRESSOR OF EMRAB OPERON"/>
    <property type="match status" value="1"/>
</dbReference>
<gene>
    <name evidence="5" type="ORF">SAMN05660710_02224</name>
</gene>
<keyword evidence="1" id="KW-0805">Transcription regulation</keyword>
<evidence type="ECO:0000313" key="6">
    <source>
        <dbReference type="Proteomes" id="UP000199502"/>
    </source>
</evidence>
<name>A0A1G5HPB7_9RHOB</name>